<evidence type="ECO:0000313" key="5">
    <source>
        <dbReference type="Proteomes" id="UP001231189"/>
    </source>
</evidence>
<feature type="compositionally biased region" description="Basic and acidic residues" evidence="2">
    <location>
        <begin position="423"/>
        <end position="433"/>
    </location>
</feature>
<accession>A0AAD8WJB2</accession>
<name>A0AAD8WJB2_LOLMU</name>
<feature type="compositionally biased region" description="Acidic residues" evidence="2">
    <location>
        <begin position="885"/>
        <end position="901"/>
    </location>
</feature>
<dbReference type="Pfam" id="PF04195">
    <property type="entry name" value="Transposase_28"/>
    <property type="match status" value="1"/>
</dbReference>
<keyword evidence="5" id="KW-1185">Reference proteome</keyword>
<feature type="compositionally biased region" description="Polar residues" evidence="2">
    <location>
        <begin position="435"/>
        <end position="457"/>
    </location>
</feature>
<proteinExistence type="predicted"/>
<evidence type="ECO:0000256" key="1">
    <source>
        <dbReference type="SAM" id="Coils"/>
    </source>
</evidence>
<evidence type="ECO:0000256" key="2">
    <source>
        <dbReference type="SAM" id="MobiDB-lite"/>
    </source>
</evidence>
<feature type="region of interest" description="Disordered" evidence="2">
    <location>
        <begin position="374"/>
        <end position="539"/>
    </location>
</feature>
<evidence type="ECO:0000259" key="3">
    <source>
        <dbReference type="Pfam" id="PF04195"/>
    </source>
</evidence>
<dbReference type="InterPro" id="IPR007321">
    <property type="entry name" value="Transposase_28"/>
</dbReference>
<dbReference type="AlphaFoldDB" id="A0AAD8WJB2"/>
<feature type="region of interest" description="Disordered" evidence="2">
    <location>
        <begin position="885"/>
        <end position="926"/>
    </location>
</feature>
<feature type="compositionally biased region" description="Low complexity" evidence="2">
    <location>
        <begin position="468"/>
        <end position="483"/>
    </location>
</feature>
<feature type="region of interest" description="Disordered" evidence="2">
    <location>
        <begin position="1"/>
        <end position="72"/>
    </location>
</feature>
<feature type="domain" description="Transposase (putative) gypsy type" evidence="3">
    <location>
        <begin position="122"/>
        <end position="189"/>
    </location>
</feature>
<dbReference type="Proteomes" id="UP001231189">
    <property type="component" value="Unassembled WGS sequence"/>
</dbReference>
<protein>
    <recommendedName>
        <fullName evidence="3">Transposase (putative) gypsy type domain-containing protein</fullName>
    </recommendedName>
</protein>
<dbReference type="EMBL" id="JAUUTY010000003">
    <property type="protein sequence ID" value="KAK1664419.1"/>
    <property type="molecule type" value="Genomic_DNA"/>
</dbReference>
<feature type="compositionally biased region" description="Pro residues" evidence="2">
    <location>
        <begin position="1"/>
        <end position="10"/>
    </location>
</feature>
<sequence>MSSSTPPPSTEPIAAIPISSAPPPFIPVQLEPSKDSGKSIEGTSANPEDIAGAEQMEKKTEEAAAKKSKARKRDDKAKGKWWPCFTTEIELRNLEAEGFIKPGSWRRVSGELNPAPEAGEWVVTKALIERGFSFPPSDFFSEIPKTYELQPHHIAPNSILAINNHVVLCEGHLRITPDLPLFQYYFSVKKEKVSQTSTLATCGGVTFKLRPGRTYPHTDRHESVRYWSGNFFYLKDVSDPASSKVLPDFKDETPAWTQCPHLSESPQLTRAVRRIHKLTDEGLSGKDLTMSWFTKRIQPLQHRDRLLFQYTGREDNMRASKDNLSADALDKRLRVLIKIPRELKIHVCNMDIHTNGSGTALEALEEKDLGTLLRVPQTGNTDPEAASEAEAPEAPGPSKRKMTSSSGPAAKRAREVLSTAATRKAEAEKKRLNLIDTSNRAQPNIQQFFIPTGSGSQPPKIAKKRVKPSPASVPVTPEVEVPPKASSTAKPDPKNAINIDDLPEDPTAESGKGDSGKGASSPAPPPEQPTVTSTEAPADKVERKLTLSGTTGTPQTHPHFFLILQMVPLSQRHAEISAMMDQVWGPANTEEQELTELESGIKVFFAKHKNVRQNTRKLHEDLRTHVLEQKKEIELLQTRDAESQKAIALLETLLKGYEEEIAKRPSIDALSAKVEVLEAENESLKNFLKESSDEETKKRKELLEKHAQEVLDLAEKLKKSHQRIQTLASKNKSYEAEAEAIDKMIFPSLGFEWTKDATLKKTEAYEEVKSSIDNLFEACRGVAKSLSLKRAGTAVIDTMTKLIKQVPELIKDWQESSARGVASLVLATCKAHFPTMSLADVARGVPKGANMRILLAETQGYDRLFVGRVNHSFWYNKYDLPEGFTDAEDEDEEDCPEDFIEEGSGSSADHEKEGSGLAMAPPTLLR</sequence>
<keyword evidence="1" id="KW-0175">Coiled coil</keyword>
<organism evidence="4 5">
    <name type="scientific">Lolium multiflorum</name>
    <name type="common">Italian ryegrass</name>
    <name type="synonym">Lolium perenne subsp. multiflorum</name>
    <dbReference type="NCBI Taxonomy" id="4521"/>
    <lineage>
        <taxon>Eukaryota</taxon>
        <taxon>Viridiplantae</taxon>
        <taxon>Streptophyta</taxon>
        <taxon>Embryophyta</taxon>
        <taxon>Tracheophyta</taxon>
        <taxon>Spermatophyta</taxon>
        <taxon>Magnoliopsida</taxon>
        <taxon>Liliopsida</taxon>
        <taxon>Poales</taxon>
        <taxon>Poaceae</taxon>
        <taxon>BOP clade</taxon>
        <taxon>Pooideae</taxon>
        <taxon>Poodae</taxon>
        <taxon>Poeae</taxon>
        <taxon>Poeae Chloroplast Group 2 (Poeae type)</taxon>
        <taxon>Loliodinae</taxon>
        <taxon>Loliinae</taxon>
        <taxon>Lolium</taxon>
    </lineage>
</organism>
<evidence type="ECO:0000313" key="4">
    <source>
        <dbReference type="EMBL" id="KAK1664419.1"/>
    </source>
</evidence>
<dbReference type="PANTHER" id="PTHR33026">
    <property type="entry name" value="OS06G0360600 PROTEIN"/>
    <property type="match status" value="1"/>
</dbReference>
<comment type="caution">
    <text evidence="4">The sequence shown here is derived from an EMBL/GenBank/DDBJ whole genome shotgun (WGS) entry which is preliminary data.</text>
</comment>
<dbReference type="PANTHER" id="PTHR33026:SF7">
    <property type="entry name" value="OS03G0100275 PROTEIN"/>
    <property type="match status" value="1"/>
</dbReference>
<feature type="coiled-coil region" evidence="1">
    <location>
        <begin position="667"/>
        <end position="737"/>
    </location>
</feature>
<feature type="compositionally biased region" description="Basic and acidic residues" evidence="2">
    <location>
        <begin position="55"/>
        <end position="65"/>
    </location>
</feature>
<gene>
    <name evidence="4" type="ORF">QYE76_052578</name>
</gene>
<reference evidence="4" key="1">
    <citation type="submission" date="2023-07" db="EMBL/GenBank/DDBJ databases">
        <title>A chromosome-level genome assembly of Lolium multiflorum.</title>
        <authorList>
            <person name="Chen Y."/>
            <person name="Copetti D."/>
            <person name="Kolliker R."/>
            <person name="Studer B."/>
        </authorList>
    </citation>
    <scope>NUCLEOTIDE SEQUENCE</scope>
    <source>
        <strain evidence="4">02402/16</strain>
        <tissue evidence="4">Leaf</tissue>
    </source>
</reference>